<comment type="similarity">
    <text evidence="2">Belongs to the autoinducer-2 exporter (AI-2E) (TC 2.A.86) family.</text>
</comment>
<evidence type="ECO:0000256" key="2">
    <source>
        <dbReference type="ARBA" id="ARBA00009773"/>
    </source>
</evidence>
<feature type="transmembrane region" description="Helical" evidence="6">
    <location>
        <begin position="201"/>
        <end position="223"/>
    </location>
</feature>
<dbReference type="Pfam" id="PF01594">
    <property type="entry name" value="AI-2E_transport"/>
    <property type="match status" value="1"/>
</dbReference>
<accession>A0A0W0WU83</accession>
<proteinExistence type="inferred from homology"/>
<evidence type="ECO:0000256" key="1">
    <source>
        <dbReference type="ARBA" id="ARBA00004141"/>
    </source>
</evidence>
<evidence type="ECO:0000313" key="8">
    <source>
        <dbReference type="Proteomes" id="UP000054725"/>
    </source>
</evidence>
<dbReference type="PANTHER" id="PTHR21716">
    <property type="entry name" value="TRANSMEMBRANE PROTEIN"/>
    <property type="match status" value="1"/>
</dbReference>
<dbReference type="GO" id="GO:0016020">
    <property type="term" value="C:membrane"/>
    <property type="evidence" value="ECO:0007669"/>
    <property type="project" value="UniProtKB-SubCell"/>
</dbReference>
<dbReference type="PANTHER" id="PTHR21716:SF16">
    <property type="entry name" value="BLL1467 PROTEIN"/>
    <property type="match status" value="1"/>
</dbReference>
<dbReference type="AlphaFoldDB" id="A0A0W0WU83"/>
<feature type="transmembrane region" description="Helical" evidence="6">
    <location>
        <begin position="229"/>
        <end position="260"/>
    </location>
</feature>
<evidence type="ECO:0000256" key="4">
    <source>
        <dbReference type="ARBA" id="ARBA00022989"/>
    </source>
</evidence>
<keyword evidence="5 6" id="KW-0472">Membrane</keyword>
<dbReference type="STRING" id="45070.Lnau_0823"/>
<keyword evidence="4 6" id="KW-1133">Transmembrane helix</keyword>
<protein>
    <submittedName>
        <fullName evidence="7">Transporter</fullName>
    </submittedName>
</protein>
<sequence>MNIANSRWEVKVLAIIAIITAIKFSQSILFPLLLSFFLYLLFNPIVEWLERAKFPKVVGSILIVLAFLGIISLGTTFIVQPAANLIQDAPKNFSIIEHKFQFIKKSLWKINKAAETAQEIAEETQKNEVKVATSNTSLGISLFNLTSNIIILIFTVLIFLFFFLVYFESFIRNLERVIYKRKKTIKKNDFLYHLKNEVSKYMLIFSIICAGLGAVIAICFWLLDFPNPLVWGVMAMLLTYIPYIGHLIGIIIISFISLITYDSYYNILPPPIIYFLLSVIEGQIITPIFLGNRLNLNPLIILLSIFVWSELWGVNGVIISVPFLVTIKIIIEHVYTRLSYELLLEK</sequence>
<dbReference type="RefSeq" id="WP_083503771.1">
    <property type="nucleotide sequence ID" value="NZ_CAAAIF010000001.1"/>
</dbReference>
<dbReference type="InterPro" id="IPR002549">
    <property type="entry name" value="AI-2E-like"/>
</dbReference>
<feature type="transmembrane region" description="Helical" evidence="6">
    <location>
        <begin position="54"/>
        <end position="79"/>
    </location>
</feature>
<feature type="transmembrane region" description="Helical" evidence="6">
    <location>
        <begin position="149"/>
        <end position="171"/>
    </location>
</feature>
<feature type="transmembrane region" description="Helical" evidence="6">
    <location>
        <begin position="272"/>
        <end position="291"/>
    </location>
</feature>
<evidence type="ECO:0000256" key="3">
    <source>
        <dbReference type="ARBA" id="ARBA00022692"/>
    </source>
</evidence>
<evidence type="ECO:0000256" key="5">
    <source>
        <dbReference type="ARBA" id="ARBA00023136"/>
    </source>
</evidence>
<dbReference type="Proteomes" id="UP000054725">
    <property type="component" value="Unassembled WGS sequence"/>
</dbReference>
<comment type="caution">
    <text evidence="7">The sequence shown here is derived from an EMBL/GenBank/DDBJ whole genome shotgun (WGS) entry which is preliminary data.</text>
</comment>
<reference evidence="7 8" key="1">
    <citation type="submission" date="2015-11" db="EMBL/GenBank/DDBJ databases">
        <title>Genomic analysis of 38 Legionella species identifies large and diverse effector repertoires.</title>
        <authorList>
            <person name="Burstein D."/>
            <person name="Amaro F."/>
            <person name="Zusman T."/>
            <person name="Lifshitz Z."/>
            <person name="Cohen O."/>
            <person name="Gilbert J.A."/>
            <person name="Pupko T."/>
            <person name="Shuman H.A."/>
            <person name="Segal G."/>
        </authorList>
    </citation>
    <scope>NUCLEOTIDE SEQUENCE [LARGE SCALE GENOMIC DNA]</scope>
    <source>
        <strain evidence="7 8">ATCC 49506</strain>
    </source>
</reference>
<evidence type="ECO:0000256" key="6">
    <source>
        <dbReference type="SAM" id="Phobius"/>
    </source>
</evidence>
<gene>
    <name evidence="7" type="ORF">Lnau_0823</name>
</gene>
<dbReference type="EMBL" id="LNYO01000013">
    <property type="protein sequence ID" value="KTD35839.1"/>
    <property type="molecule type" value="Genomic_DNA"/>
</dbReference>
<organism evidence="7 8">
    <name type="scientific">Legionella nautarum</name>
    <dbReference type="NCBI Taxonomy" id="45070"/>
    <lineage>
        <taxon>Bacteria</taxon>
        <taxon>Pseudomonadati</taxon>
        <taxon>Pseudomonadota</taxon>
        <taxon>Gammaproteobacteria</taxon>
        <taxon>Legionellales</taxon>
        <taxon>Legionellaceae</taxon>
        <taxon>Legionella</taxon>
    </lineage>
</organism>
<dbReference type="PATRIC" id="fig|45070.6.peg.874"/>
<name>A0A0W0WU83_9GAMM</name>
<keyword evidence="8" id="KW-1185">Reference proteome</keyword>
<feature type="transmembrane region" description="Helical" evidence="6">
    <location>
        <begin position="12"/>
        <end position="42"/>
    </location>
</feature>
<comment type="subcellular location">
    <subcellularLocation>
        <location evidence="1">Membrane</location>
        <topology evidence="1">Multi-pass membrane protein</topology>
    </subcellularLocation>
</comment>
<dbReference type="GO" id="GO:0055085">
    <property type="term" value="P:transmembrane transport"/>
    <property type="evidence" value="ECO:0007669"/>
    <property type="project" value="TreeGrafter"/>
</dbReference>
<feature type="transmembrane region" description="Helical" evidence="6">
    <location>
        <begin position="311"/>
        <end position="331"/>
    </location>
</feature>
<evidence type="ECO:0000313" key="7">
    <source>
        <dbReference type="EMBL" id="KTD35839.1"/>
    </source>
</evidence>
<keyword evidence="3 6" id="KW-0812">Transmembrane</keyword>
<dbReference type="OrthoDB" id="5637080at2"/>